<feature type="repeat" description="TPR" evidence="1">
    <location>
        <begin position="225"/>
        <end position="258"/>
    </location>
</feature>
<evidence type="ECO:0000313" key="3">
    <source>
        <dbReference type="EMBL" id="GFZ84443.1"/>
    </source>
</evidence>
<organism evidence="3 4">
    <name type="scientific">Aquaticitalea lipolytica</name>
    <dbReference type="NCBI Taxonomy" id="1247562"/>
    <lineage>
        <taxon>Bacteria</taxon>
        <taxon>Pseudomonadati</taxon>
        <taxon>Bacteroidota</taxon>
        <taxon>Flavobacteriia</taxon>
        <taxon>Flavobacteriales</taxon>
        <taxon>Flavobacteriaceae</taxon>
        <taxon>Aquaticitalea</taxon>
    </lineage>
</organism>
<dbReference type="Pfam" id="PF13181">
    <property type="entry name" value="TPR_8"/>
    <property type="match status" value="1"/>
</dbReference>
<keyword evidence="4" id="KW-1185">Reference proteome</keyword>
<dbReference type="SMART" id="SM00028">
    <property type="entry name" value="TPR"/>
    <property type="match status" value="5"/>
</dbReference>
<dbReference type="PROSITE" id="PS50005">
    <property type="entry name" value="TPR"/>
    <property type="match status" value="2"/>
</dbReference>
<evidence type="ECO:0000313" key="4">
    <source>
        <dbReference type="Proteomes" id="UP000598120"/>
    </source>
</evidence>
<reference evidence="3 4" key="1">
    <citation type="journal article" date="2014" name="Int. J. Syst. Evol. Microbiol.">
        <title>Complete genome sequence of Corynebacterium casei LMG S-19264T (=DSM 44701T), isolated from a smear-ripened cheese.</title>
        <authorList>
            <consortium name="US DOE Joint Genome Institute (JGI-PGF)"/>
            <person name="Walter F."/>
            <person name="Albersmeier A."/>
            <person name="Kalinowski J."/>
            <person name="Ruckert C."/>
        </authorList>
    </citation>
    <scope>NUCLEOTIDE SEQUENCE [LARGE SCALE GENOMIC DNA]</scope>
    <source>
        <strain evidence="3 4">CGMCC 1.15295</strain>
    </source>
</reference>
<protein>
    <recommendedName>
        <fullName evidence="5">Tetratricopeptide repeat protein</fullName>
    </recommendedName>
</protein>
<keyword evidence="1" id="KW-0802">TPR repeat</keyword>
<dbReference type="EMBL" id="BMIC01000002">
    <property type="protein sequence ID" value="GFZ84443.1"/>
    <property type="molecule type" value="Genomic_DNA"/>
</dbReference>
<feature type="repeat" description="TPR" evidence="1">
    <location>
        <begin position="293"/>
        <end position="326"/>
    </location>
</feature>
<dbReference type="Gene3D" id="1.25.40.10">
    <property type="entry name" value="Tetratricopeptide repeat domain"/>
    <property type="match status" value="2"/>
</dbReference>
<evidence type="ECO:0008006" key="5">
    <source>
        <dbReference type="Google" id="ProtNLM"/>
    </source>
</evidence>
<evidence type="ECO:0000256" key="2">
    <source>
        <dbReference type="SAM" id="SignalP"/>
    </source>
</evidence>
<dbReference type="InterPro" id="IPR011990">
    <property type="entry name" value="TPR-like_helical_dom_sf"/>
</dbReference>
<dbReference type="RefSeq" id="WP_188605639.1">
    <property type="nucleotide sequence ID" value="NZ_BMIC01000002.1"/>
</dbReference>
<feature type="chain" id="PRO_5035178383" description="Tetratricopeptide repeat protein" evidence="2">
    <location>
        <begin position="20"/>
        <end position="425"/>
    </location>
</feature>
<sequence>MKKHVIIALALLVSTFSFSQKDELKDAEKAIKSGNYADAKTAIKAAESLIGNADDKTKAKFYYLKGQAYYANGTAANNDLDTAIESLNMVEKVEGGSGKYSSDVAEIKKGMLSNFLTKANDALGKKNYAVSSNGFEKAYRMSTKDTIYLYYAAATAVNGQDYNNALSYYEELKDLGFKGVEMEYTAVNKESGEVEPFDSKSLRDISVRAGTHITPKDTKTESKSAEIVKNIALIYVNNGENEKAISAMKDARKANPEDLGLLLSEANVQLKMGNKDEFKKLIEEATTKDPKNAELQYNLGVLAAEAGDIATAKKYYDKAIAIDPNYSDAQTNMAVLILNGEQKIIEEMNSLGSSAADNKKYDALKLKREEIYKEAIPYLEASLRIKPNNLQAAKTLMNIYSAIDDRENFKILKGKVEALEAGGGN</sequence>
<dbReference type="InterPro" id="IPR019734">
    <property type="entry name" value="TPR_rpt"/>
</dbReference>
<name>A0A8J2TPL7_9FLAO</name>
<dbReference type="GO" id="GO:0035269">
    <property type="term" value="P:protein O-linked glycosylation via mannose"/>
    <property type="evidence" value="ECO:0007669"/>
    <property type="project" value="TreeGrafter"/>
</dbReference>
<dbReference type="PANTHER" id="PTHR44395">
    <property type="match status" value="1"/>
</dbReference>
<accession>A0A8J2TPL7</accession>
<dbReference type="Proteomes" id="UP000598120">
    <property type="component" value="Unassembled WGS sequence"/>
</dbReference>
<evidence type="ECO:0000256" key="1">
    <source>
        <dbReference type="PROSITE-ProRule" id="PRU00339"/>
    </source>
</evidence>
<feature type="signal peptide" evidence="2">
    <location>
        <begin position="1"/>
        <end position="19"/>
    </location>
</feature>
<gene>
    <name evidence="3" type="ORF">GCM10011531_13930</name>
</gene>
<dbReference type="PROSITE" id="PS50293">
    <property type="entry name" value="TPR_REGION"/>
    <property type="match status" value="1"/>
</dbReference>
<dbReference type="GO" id="GO:0000030">
    <property type="term" value="F:mannosyltransferase activity"/>
    <property type="evidence" value="ECO:0007669"/>
    <property type="project" value="TreeGrafter"/>
</dbReference>
<dbReference type="SUPFAM" id="SSF48452">
    <property type="entry name" value="TPR-like"/>
    <property type="match status" value="1"/>
</dbReference>
<comment type="caution">
    <text evidence="3">The sequence shown here is derived from an EMBL/GenBank/DDBJ whole genome shotgun (WGS) entry which is preliminary data.</text>
</comment>
<keyword evidence="2" id="KW-0732">Signal</keyword>
<dbReference type="AlphaFoldDB" id="A0A8J2TPL7"/>
<dbReference type="Pfam" id="PF13432">
    <property type="entry name" value="TPR_16"/>
    <property type="match status" value="1"/>
</dbReference>
<proteinExistence type="predicted"/>
<dbReference type="PANTHER" id="PTHR44395:SF1">
    <property type="entry name" value="PROTEIN O-MANNOSYL-TRANSFERASE TMTC3"/>
    <property type="match status" value="1"/>
</dbReference>